<organism evidence="2">
    <name type="scientific">Palpitomonas bilix</name>
    <dbReference type="NCBI Taxonomy" id="652834"/>
    <lineage>
        <taxon>Eukaryota</taxon>
        <taxon>Eukaryota incertae sedis</taxon>
    </lineage>
</organism>
<feature type="region of interest" description="Disordered" evidence="1">
    <location>
        <begin position="1"/>
        <end position="69"/>
    </location>
</feature>
<accession>A0A7S3LWY7</accession>
<dbReference type="EMBL" id="HBIB01048827">
    <property type="protein sequence ID" value="CAE0269819.1"/>
    <property type="molecule type" value="Transcribed_RNA"/>
</dbReference>
<gene>
    <name evidence="2" type="ORF">PBIL07802_LOCUS32172</name>
</gene>
<evidence type="ECO:0000256" key="1">
    <source>
        <dbReference type="SAM" id="MobiDB-lite"/>
    </source>
</evidence>
<name>A0A7S3LWY7_9EUKA</name>
<protein>
    <submittedName>
        <fullName evidence="2">Uncharacterized protein</fullName>
    </submittedName>
</protein>
<proteinExistence type="predicted"/>
<evidence type="ECO:0000313" key="2">
    <source>
        <dbReference type="EMBL" id="CAE0269819.1"/>
    </source>
</evidence>
<sequence>MSGLLSIPNQDKGPVDPTQENPNKRARREESGSDGDIEEHPRKVSRPGSSLVVVPGLTKPVDLSTPSRPKNRHEALVRLYAEVVHGMEHLPKWKTRLDDQPVLADLGTEFLKKVFPEKVRVKQENGKRAWVFPCDTWRDFFLCERDFDLRYHPRPLALYEKGGEKEEDTPYSPMRAHHLLVFLVCKMMVDVVLDNAEHAGVDVPWEEGVYAFSQKENWQPTTSKKGAAVMRRFPFVQSVAGMLSSALAPEGMLEGWWIEPELPARREHGYRTTACAQWKTLFRILCSCRTPRERYHALCVLDRSEDRLGSGLLGLLAIAYFDSPFGTEAGWISASMISGNAGALPNPRVYVHVVGDPQHQHWGGDWSNDRLPFPLPWFRDLQYLREGRVSSQMEERLGLLSYRAQSRDGMASECLGVCRILGALQILLPFKMWKSFCPTVFIHLEEMRVARKESFHPSLSPEQTFAGVAGVTMAYGKSH</sequence>
<dbReference type="AlphaFoldDB" id="A0A7S3LWY7"/>
<reference evidence="2" key="1">
    <citation type="submission" date="2021-01" db="EMBL/GenBank/DDBJ databases">
        <authorList>
            <person name="Corre E."/>
            <person name="Pelletier E."/>
            <person name="Niang G."/>
            <person name="Scheremetjew M."/>
            <person name="Finn R."/>
            <person name="Kale V."/>
            <person name="Holt S."/>
            <person name="Cochrane G."/>
            <person name="Meng A."/>
            <person name="Brown T."/>
            <person name="Cohen L."/>
        </authorList>
    </citation>
    <scope>NUCLEOTIDE SEQUENCE</scope>
    <source>
        <strain evidence="2">NIES-2562</strain>
    </source>
</reference>